<dbReference type="InterPro" id="IPR052341">
    <property type="entry name" value="LOG_family_nucleotidases"/>
</dbReference>
<dbReference type="EMBL" id="VFPU01000001">
    <property type="protein sequence ID" value="TQM96543.1"/>
    <property type="molecule type" value="Genomic_DNA"/>
</dbReference>
<organism evidence="1 2">
    <name type="scientific">Ornithinimicrobium humiphilum</name>
    <dbReference type="NCBI Taxonomy" id="125288"/>
    <lineage>
        <taxon>Bacteria</taxon>
        <taxon>Bacillati</taxon>
        <taxon>Actinomycetota</taxon>
        <taxon>Actinomycetes</taxon>
        <taxon>Micrococcales</taxon>
        <taxon>Ornithinimicrobiaceae</taxon>
        <taxon>Ornithinimicrobium</taxon>
    </lineage>
</organism>
<dbReference type="PANTHER" id="PTHR43393">
    <property type="entry name" value="CYTOKININ RIBOSIDE 5'-MONOPHOSPHATE PHOSPHORIBOHYDROLASE"/>
    <property type="match status" value="1"/>
</dbReference>
<dbReference type="SUPFAM" id="SSF102405">
    <property type="entry name" value="MCP/YpsA-like"/>
    <property type="match status" value="1"/>
</dbReference>
<dbReference type="GO" id="GO:0005829">
    <property type="term" value="C:cytosol"/>
    <property type="evidence" value="ECO:0007669"/>
    <property type="project" value="TreeGrafter"/>
</dbReference>
<name>A0A543KN96_9MICO</name>
<dbReference type="Proteomes" id="UP000315133">
    <property type="component" value="Unassembled WGS sequence"/>
</dbReference>
<dbReference type="RefSeq" id="WP_141818143.1">
    <property type="nucleotide sequence ID" value="NZ_BAAAIL010000003.1"/>
</dbReference>
<dbReference type="Pfam" id="PF18306">
    <property type="entry name" value="LDcluster4"/>
    <property type="match status" value="1"/>
</dbReference>
<gene>
    <name evidence="1" type="ORF">FB476_1411</name>
</gene>
<comment type="caution">
    <text evidence="1">The sequence shown here is derived from an EMBL/GenBank/DDBJ whole genome shotgun (WGS) entry which is preliminary data.</text>
</comment>
<dbReference type="InterPro" id="IPR041164">
    <property type="entry name" value="LDcluster4"/>
</dbReference>
<sequence length="164" mass="16135">MQQRGYVGVVGPGEGAGPEHVRLAEEVGGLLARAGLVVVTGGLGGVMDAAARGAERAGGTSLGLLPGPDRLGASPHSTLTVPTGLGELRNGLLVRSCDALVAVGSSWGTLSEVALATRTGVPVVLLAWGSLTDHLPSPLPLAGTPQQAVATVLGLLGLPSDTLG</sequence>
<evidence type="ECO:0000313" key="1">
    <source>
        <dbReference type="EMBL" id="TQM96543.1"/>
    </source>
</evidence>
<keyword evidence="2" id="KW-1185">Reference proteome</keyword>
<proteinExistence type="predicted"/>
<protein>
    <recommendedName>
        <fullName evidence="3">TIGR00725 family protein</fullName>
    </recommendedName>
</protein>
<accession>A0A543KN96</accession>
<evidence type="ECO:0000313" key="2">
    <source>
        <dbReference type="Proteomes" id="UP000315133"/>
    </source>
</evidence>
<dbReference type="Gene3D" id="3.40.50.450">
    <property type="match status" value="1"/>
</dbReference>
<evidence type="ECO:0008006" key="3">
    <source>
        <dbReference type="Google" id="ProtNLM"/>
    </source>
</evidence>
<dbReference type="OrthoDB" id="9794039at2"/>
<dbReference type="PANTHER" id="PTHR43393:SF3">
    <property type="entry name" value="LYSINE DECARBOXYLASE-LIKE PROTEIN"/>
    <property type="match status" value="1"/>
</dbReference>
<reference evidence="1 2" key="1">
    <citation type="submission" date="2019-06" db="EMBL/GenBank/DDBJ databases">
        <title>Sequencing the genomes of 1000 actinobacteria strains.</title>
        <authorList>
            <person name="Klenk H.-P."/>
        </authorList>
    </citation>
    <scope>NUCLEOTIDE SEQUENCE [LARGE SCALE GENOMIC DNA]</scope>
    <source>
        <strain evidence="1 2">DSM 12362</strain>
    </source>
</reference>
<dbReference type="AlphaFoldDB" id="A0A543KN96"/>